<dbReference type="InterPro" id="IPR012132">
    <property type="entry name" value="GMC_OxRdtase"/>
</dbReference>
<dbReference type="GO" id="GO:0050660">
    <property type="term" value="F:flavin adenine dinucleotide binding"/>
    <property type="evidence" value="ECO:0007669"/>
    <property type="project" value="InterPro"/>
</dbReference>
<evidence type="ECO:0000313" key="4">
    <source>
        <dbReference type="Proteomes" id="UP000053237"/>
    </source>
</evidence>
<feature type="domain" description="Glucose-methanol-choline oxidoreductase C-terminal" evidence="2">
    <location>
        <begin position="81"/>
        <end position="157"/>
    </location>
</feature>
<organism evidence="3 4">
    <name type="scientific">Albugo candida</name>
    <dbReference type="NCBI Taxonomy" id="65357"/>
    <lineage>
        <taxon>Eukaryota</taxon>
        <taxon>Sar</taxon>
        <taxon>Stramenopiles</taxon>
        <taxon>Oomycota</taxon>
        <taxon>Peronosporomycetes</taxon>
        <taxon>Albuginales</taxon>
        <taxon>Albuginaceae</taxon>
        <taxon>Albugo</taxon>
    </lineage>
</organism>
<dbReference type="AlphaFoldDB" id="A0A024GDY7"/>
<dbReference type="SUPFAM" id="SSF51905">
    <property type="entry name" value="FAD/NAD(P)-binding domain"/>
    <property type="match status" value="1"/>
</dbReference>
<gene>
    <name evidence="3" type="ORF">BN9_059380</name>
</gene>
<name>A0A024GDY7_9STRA</name>
<dbReference type="OrthoDB" id="269227at2759"/>
<sequence length="195" mass="22167">MNAHSRSHCIMRLENILIKCSKSLWNGYFFRLAGVQALISNQVDLFEALTGQLIFRNVHAMKHIVLQCEQPAGFDAYRGHPIPPNLNVQLDDEIDAWFRQHAESAYHPFCTNRLGSESKFAIDPHIRVCGVDGVGMIDALVMPNIISGKVNARTIMLVEKEADIIVGNEPLEKKTYQFMSHRAEKIRNDKELHKT</sequence>
<dbReference type="PANTHER" id="PTHR11552">
    <property type="entry name" value="GLUCOSE-METHANOL-CHOLINE GMC OXIDOREDUCTASE"/>
    <property type="match status" value="1"/>
</dbReference>
<evidence type="ECO:0000313" key="3">
    <source>
        <dbReference type="EMBL" id="CCI45091.1"/>
    </source>
</evidence>
<evidence type="ECO:0000256" key="1">
    <source>
        <dbReference type="ARBA" id="ARBA00010790"/>
    </source>
</evidence>
<dbReference type="PANTHER" id="PTHR11552:SF147">
    <property type="entry name" value="CHOLINE DEHYDROGENASE, MITOCHONDRIAL"/>
    <property type="match status" value="1"/>
</dbReference>
<evidence type="ECO:0000259" key="2">
    <source>
        <dbReference type="Pfam" id="PF05199"/>
    </source>
</evidence>
<dbReference type="Proteomes" id="UP000053237">
    <property type="component" value="Unassembled WGS sequence"/>
</dbReference>
<proteinExistence type="inferred from homology"/>
<dbReference type="Pfam" id="PF05199">
    <property type="entry name" value="GMC_oxred_C"/>
    <property type="match status" value="1"/>
</dbReference>
<accession>A0A024GDY7</accession>
<dbReference type="Gene3D" id="3.30.560.10">
    <property type="entry name" value="Glucose Oxidase, domain 3"/>
    <property type="match status" value="1"/>
</dbReference>
<dbReference type="EMBL" id="CAIX01000088">
    <property type="protein sequence ID" value="CCI45091.1"/>
    <property type="molecule type" value="Genomic_DNA"/>
</dbReference>
<dbReference type="InterPro" id="IPR007867">
    <property type="entry name" value="GMC_OxRtase_C"/>
</dbReference>
<dbReference type="SUPFAM" id="SSF54373">
    <property type="entry name" value="FAD-linked reductases, C-terminal domain"/>
    <property type="match status" value="1"/>
</dbReference>
<comment type="caution">
    <text evidence="3">The sequence shown here is derived from an EMBL/GenBank/DDBJ whole genome shotgun (WGS) entry which is preliminary data.</text>
</comment>
<comment type="similarity">
    <text evidence="1">Belongs to the GMC oxidoreductase family.</text>
</comment>
<dbReference type="InParanoid" id="A0A024GDY7"/>
<dbReference type="InterPro" id="IPR036188">
    <property type="entry name" value="FAD/NAD-bd_sf"/>
</dbReference>
<dbReference type="Gene3D" id="3.50.50.60">
    <property type="entry name" value="FAD/NAD(P)-binding domain"/>
    <property type="match status" value="1"/>
</dbReference>
<protein>
    <recommendedName>
        <fullName evidence="2">Glucose-methanol-choline oxidoreductase C-terminal domain-containing protein</fullName>
    </recommendedName>
</protein>
<keyword evidence="4" id="KW-1185">Reference proteome</keyword>
<reference evidence="3 4" key="1">
    <citation type="submission" date="2012-05" db="EMBL/GenBank/DDBJ databases">
        <title>Recombination and specialization in a pathogen metapopulation.</title>
        <authorList>
            <person name="Gardiner A."/>
            <person name="Kemen E."/>
            <person name="Schultz-Larsen T."/>
            <person name="MacLean D."/>
            <person name="Van Oosterhout C."/>
            <person name="Jones J.D.G."/>
        </authorList>
    </citation>
    <scope>NUCLEOTIDE SEQUENCE [LARGE SCALE GENOMIC DNA]</scope>
    <source>
        <strain evidence="3 4">Ac Nc2</strain>
    </source>
</reference>
<dbReference type="STRING" id="65357.A0A024GDY7"/>
<dbReference type="GO" id="GO:0016614">
    <property type="term" value="F:oxidoreductase activity, acting on CH-OH group of donors"/>
    <property type="evidence" value="ECO:0007669"/>
    <property type="project" value="InterPro"/>
</dbReference>